<dbReference type="OMA" id="PIASNCE"/>
<organism evidence="2 3">
    <name type="scientific">Papaver somniferum</name>
    <name type="common">Opium poppy</name>
    <dbReference type="NCBI Taxonomy" id="3469"/>
    <lineage>
        <taxon>Eukaryota</taxon>
        <taxon>Viridiplantae</taxon>
        <taxon>Streptophyta</taxon>
        <taxon>Embryophyta</taxon>
        <taxon>Tracheophyta</taxon>
        <taxon>Spermatophyta</taxon>
        <taxon>Magnoliopsida</taxon>
        <taxon>Ranunculales</taxon>
        <taxon>Papaveraceae</taxon>
        <taxon>Papaveroideae</taxon>
        <taxon>Papaver</taxon>
    </lineage>
</organism>
<sequence>MAGSVVSEVNDGPVLNLMNKRLRALRKKYNRIIQMEEAVSQGKSLNKEQEEVLRSKPSVVILIDEYEKLRQPLSIAVQEEHNQNQNQTSRSDDSAVEDLVRFLYLGNSFDAKEQSEFTAMMLTKTHERGCCISYDYVTDDASNDLLGEKDLDMIARLSSLLISKPVDSGCLSHEKAIENCIKRAKLWLSSSEEPIEPGTAVTYSQLRGRVSKILVSDYLTTTPEMKDPVEVVAAATAGNYTVPEMKAPVEVVAAATAGSYTVPVEHSSVPLETERPISRELVFMVNHEKYEPVATQEQVIGDGLHLHPVEELAKDESESELLNQVDAMSAQQEENKQEDVIDQNPEEEGWQEQHSRRSYQNQRGGGRGGVGGRRGSNGRGGRGNRGGGGFHNGRGQNGDQPCNYNSRNYNNSRGRGGRGAGGHGYNNNHASADHVRSAQAGVDC</sequence>
<evidence type="ECO:0000313" key="2">
    <source>
        <dbReference type="EMBL" id="RZC60724.1"/>
    </source>
</evidence>
<gene>
    <name evidence="2" type="ORF">C5167_022476</name>
</gene>
<protein>
    <submittedName>
        <fullName evidence="2">Uncharacterized protein</fullName>
    </submittedName>
</protein>
<dbReference type="AlphaFoldDB" id="A0A4Y7JHX9"/>
<evidence type="ECO:0000313" key="3">
    <source>
        <dbReference type="Proteomes" id="UP000316621"/>
    </source>
</evidence>
<name>A0A4Y7JHX9_PAPSO</name>
<feature type="region of interest" description="Disordered" evidence="1">
    <location>
        <begin position="328"/>
        <end position="444"/>
    </location>
</feature>
<feature type="compositionally biased region" description="Gly residues" evidence="1">
    <location>
        <begin position="363"/>
        <end position="396"/>
    </location>
</feature>
<dbReference type="Proteomes" id="UP000316621">
    <property type="component" value="Chromosome 5"/>
</dbReference>
<dbReference type="PANTHER" id="PTHR37736:SF1">
    <property type="entry name" value="GLYCINE-RICH PROTEIN"/>
    <property type="match status" value="1"/>
</dbReference>
<keyword evidence="3" id="KW-1185">Reference proteome</keyword>
<evidence type="ECO:0000256" key="1">
    <source>
        <dbReference type="SAM" id="MobiDB-lite"/>
    </source>
</evidence>
<feature type="compositionally biased region" description="Low complexity" evidence="1">
    <location>
        <begin position="397"/>
        <end position="413"/>
    </location>
</feature>
<dbReference type="Gramene" id="RZC60724">
    <property type="protein sequence ID" value="RZC60724"/>
    <property type="gene ID" value="C5167_022476"/>
</dbReference>
<dbReference type="PANTHER" id="PTHR37736">
    <property type="entry name" value="GLYCINE-RICH PROTEIN"/>
    <property type="match status" value="1"/>
</dbReference>
<dbReference type="STRING" id="3469.A0A4Y7JHX9"/>
<reference evidence="2 3" key="1">
    <citation type="journal article" date="2018" name="Science">
        <title>The opium poppy genome and morphinan production.</title>
        <authorList>
            <person name="Guo L."/>
            <person name="Winzer T."/>
            <person name="Yang X."/>
            <person name="Li Y."/>
            <person name="Ning Z."/>
            <person name="He Z."/>
            <person name="Teodor R."/>
            <person name="Lu Y."/>
            <person name="Bowser T.A."/>
            <person name="Graham I.A."/>
            <person name="Ye K."/>
        </authorList>
    </citation>
    <scope>NUCLEOTIDE SEQUENCE [LARGE SCALE GENOMIC DNA]</scope>
    <source>
        <strain evidence="3">cv. HN1</strain>
        <tissue evidence="2">Leaves</tissue>
    </source>
</reference>
<accession>A0A4Y7JHX9</accession>
<feature type="compositionally biased region" description="Acidic residues" evidence="1">
    <location>
        <begin position="340"/>
        <end position="350"/>
    </location>
</feature>
<proteinExistence type="predicted"/>
<dbReference type="EMBL" id="CM010719">
    <property type="protein sequence ID" value="RZC60724.1"/>
    <property type="molecule type" value="Genomic_DNA"/>
</dbReference>
<dbReference type="OrthoDB" id="69150at2759"/>